<keyword evidence="2" id="KW-1185">Reference proteome</keyword>
<sequence length="70" mass="8325">MSQDLITIQLKWAGEEYSYIDAVVNPGYYYLLSEEEEKEIIKVLEDLVESCKEFGFPFLNRRRLMIAKEE</sequence>
<dbReference type="RefSeq" id="WP_115453268.1">
    <property type="nucleotide sequence ID" value="NZ_QNQT01000009.1"/>
</dbReference>
<name>A0A3D8GLY7_9BACI</name>
<evidence type="ECO:0000313" key="1">
    <source>
        <dbReference type="EMBL" id="RDU35484.1"/>
    </source>
</evidence>
<protein>
    <submittedName>
        <fullName evidence="1">Uncharacterized protein</fullName>
    </submittedName>
</protein>
<comment type="caution">
    <text evidence="1">The sequence shown here is derived from an EMBL/GenBank/DDBJ whole genome shotgun (WGS) entry which is preliminary data.</text>
</comment>
<reference evidence="1 2" key="1">
    <citation type="submission" date="2018-07" db="EMBL/GenBank/DDBJ databases">
        <title>Bacillus sp. YLB-04 draft genome sequence.</title>
        <authorList>
            <person name="Yu L."/>
            <person name="Tang X."/>
        </authorList>
    </citation>
    <scope>NUCLEOTIDE SEQUENCE [LARGE SCALE GENOMIC DNA]</scope>
    <source>
        <strain evidence="1 2">YLB-04</strain>
    </source>
</reference>
<dbReference type="Proteomes" id="UP000257144">
    <property type="component" value="Unassembled WGS sequence"/>
</dbReference>
<dbReference type="AlphaFoldDB" id="A0A3D8GLY7"/>
<dbReference type="EMBL" id="QNQT01000009">
    <property type="protein sequence ID" value="RDU35484.1"/>
    <property type="molecule type" value="Genomic_DNA"/>
</dbReference>
<evidence type="ECO:0000313" key="2">
    <source>
        <dbReference type="Proteomes" id="UP000257144"/>
    </source>
</evidence>
<organism evidence="1 2">
    <name type="scientific">Neobacillus piezotolerans</name>
    <dbReference type="NCBI Taxonomy" id="2259171"/>
    <lineage>
        <taxon>Bacteria</taxon>
        <taxon>Bacillati</taxon>
        <taxon>Bacillota</taxon>
        <taxon>Bacilli</taxon>
        <taxon>Bacillales</taxon>
        <taxon>Bacillaceae</taxon>
        <taxon>Neobacillus</taxon>
    </lineage>
</organism>
<proteinExistence type="predicted"/>
<gene>
    <name evidence="1" type="ORF">DRW41_17235</name>
</gene>
<accession>A0A3D8GLY7</accession>